<accession>A0ABD3HIS2</accession>
<evidence type="ECO:0000313" key="3">
    <source>
        <dbReference type="Proteomes" id="UP001633002"/>
    </source>
</evidence>
<comment type="caution">
    <text evidence="2">The sequence shown here is derived from an EMBL/GenBank/DDBJ whole genome shotgun (WGS) entry which is preliminary data.</text>
</comment>
<dbReference type="EMBL" id="JBJQOH010000004">
    <property type="protein sequence ID" value="KAL3690472.1"/>
    <property type="molecule type" value="Genomic_DNA"/>
</dbReference>
<feature type="region of interest" description="Disordered" evidence="1">
    <location>
        <begin position="1"/>
        <end position="37"/>
    </location>
</feature>
<evidence type="ECO:0000256" key="1">
    <source>
        <dbReference type="SAM" id="MobiDB-lite"/>
    </source>
</evidence>
<evidence type="ECO:0000313" key="2">
    <source>
        <dbReference type="EMBL" id="KAL3690472.1"/>
    </source>
</evidence>
<proteinExistence type="predicted"/>
<feature type="region of interest" description="Disordered" evidence="1">
    <location>
        <begin position="63"/>
        <end position="178"/>
    </location>
</feature>
<evidence type="ECO:0008006" key="4">
    <source>
        <dbReference type="Google" id="ProtNLM"/>
    </source>
</evidence>
<gene>
    <name evidence="2" type="ORF">R1sor_016781</name>
</gene>
<keyword evidence="3" id="KW-1185">Reference proteome</keyword>
<organism evidence="2 3">
    <name type="scientific">Riccia sorocarpa</name>
    <dbReference type="NCBI Taxonomy" id="122646"/>
    <lineage>
        <taxon>Eukaryota</taxon>
        <taxon>Viridiplantae</taxon>
        <taxon>Streptophyta</taxon>
        <taxon>Embryophyta</taxon>
        <taxon>Marchantiophyta</taxon>
        <taxon>Marchantiopsida</taxon>
        <taxon>Marchantiidae</taxon>
        <taxon>Marchantiales</taxon>
        <taxon>Ricciaceae</taxon>
        <taxon>Riccia</taxon>
    </lineage>
</organism>
<feature type="compositionally biased region" description="Basic and acidic residues" evidence="1">
    <location>
        <begin position="166"/>
        <end position="178"/>
    </location>
</feature>
<dbReference type="Proteomes" id="UP001633002">
    <property type="component" value="Unassembled WGS sequence"/>
</dbReference>
<name>A0ABD3HIS2_9MARC</name>
<reference evidence="2 3" key="1">
    <citation type="submission" date="2024-09" db="EMBL/GenBank/DDBJ databases">
        <title>Chromosome-scale assembly of Riccia sorocarpa.</title>
        <authorList>
            <person name="Paukszto L."/>
        </authorList>
    </citation>
    <scope>NUCLEOTIDE SEQUENCE [LARGE SCALE GENOMIC DNA]</scope>
    <source>
        <strain evidence="2">LP-2024</strain>
        <tissue evidence="2">Aerial parts of the thallus</tissue>
    </source>
</reference>
<protein>
    <recommendedName>
        <fullName evidence="4">Clathrin light chain</fullName>
    </recommendedName>
</protein>
<dbReference type="AlphaFoldDB" id="A0ABD3HIS2"/>
<feature type="compositionally biased region" description="Low complexity" evidence="1">
    <location>
        <begin position="1"/>
        <end position="11"/>
    </location>
</feature>
<sequence length="242" mass="25683">MASGGSDLGFDSSDDGPPPELPEPEESTEVPESQTIDLNESADYAQFDIGGYFDTAETYGSEYDGEIQHASTSGTEGLDQVDDGFAGFSLRSDGRSVPPESELDPGVGRPTDSLGVSSPVPGWDDTSSLWIHGEDPLEGDGSGGDEPGNSSPSGTPGGDNPGGDDGGGKDDESEENKKDKAVREMLLLKAINAKYLPAFASEENVILHDTVLETELTLRRAEKGTRKLWKSKMTGRPLWRNT</sequence>
<feature type="compositionally biased region" description="Gly residues" evidence="1">
    <location>
        <begin position="155"/>
        <end position="165"/>
    </location>
</feature>